<dbReference type="Proteomes" id="UP001209570">
    <property type="component" value="Unassembled WGS sequence"/>
</dbReference>
<feature type="region of interest" description="Disordered" evidence="1">
    <location>
        <begin position="1"/>
        <end position="24"/>
    </location>
</feature>
<sequence>MTSASDLSRAGARNKLPGSQAAGWAPDRGVRHEIDLKPGSGYCVLRQWPLSKEQSDIIDALFDKKQRAGHSASTFCVRKPNGKWRIPAANRDLDDIHLEHLEQVLECMSENWLFANLNKCIFGADEDPVLGCFVGTQGVRVDPANIKVIAEWPLPQSQKDLRQYNFTVVYKLNVLADALSRRHDYELAHISVASSDVFSLIRRLDAEDRQCSALLSHLTGGCPLGELPPKLRAQLHRYHERDGLLYYSASLFLDTVFRHHGMPASIVSDRDPRFTSEFWTALFRLLGTQHMSTAAHPETDGQTEGANRMLEDIRQCRTGLLSTKHLADDAVSSLGSSKLLSRFIGPFKVLKARGSAYTLDLPSWLRTHPTFYVGQLKPYRLPQSEDASENASESESANESLPDRVPEAMHSPHYGESAAHSEGEPPRHTGPSASAPKPSTRDALDTAERCALTGG</sequence>
<dbReference type="Gene3D" id="3.10.10.10">
    <property type="entry name" value="HIV Type 1 Reverse Transcriptase, subunit A, domain 1"/>
    <property type="match status" value="1"/>
</dbReference>
<dbReference type="GO" id="GO:0003676">
    <property type="term" value="F:nucleic acid binding"/>
    <property type="evidence" value="ECO:0007669"/>
    <property type="project" value="InterPro"/>
</dbReference>
<organism evidence="3 4">
    <name type="scientific">Pythium insidiosum</name>
    <name type="common">Pythiosis disease agent</name>
    <dbReference type="NCBI Taxonomy" id="114742"/>
    <lineage>
        <taxon>Eukaryota</taxon>
        <taxon>Sar</taxon>
        <taxon>Stramenopiles</taxon>
        <taxon>Oomycota</taxon>
        <taxon>Peronosporomycetes</taxon>
        <taxon>Pythiales</taxon>
        <taxon>Pythiaceae</taxon>
        <taxon>Pythium</taxon>
    </lineage>
</organism>
<keyword evidence="4" id="KW-1185">Reference proteome</keyword>
<evidence type="ECO:0000259" key="2">
    <source>
        <dbReference type="PROSITE" id="PS50994"/>
    </source>
</evidence>
<comment type="caution">
    <text evidence="3">The sequence shown here is derived from an EMBL/GenBank/DDBJ whole genome shotgun (WGS) entry which is preliminary data.</text>
</comment>
<name>A0AAD5Q553_PYTIN</name>
<dbReference type="Gene3D" id="3.30.420.10">
    <property type="entry name" value="Ribonuclease H-like superfamily/Ribonuclease H"/>
    <property type="match status" value="1"/>
</dbReference>
<dbReference type="SUPFAM" id="SSF53098">
    <property type="entry name" value="Ribonuclease H-like"/>
    <property type="match status" value="1"/>
</dbReference>
<evidence type="ECO:0000313" key="4">
    <source>
        <dbReference type="Proteomes" id="UP001209570"/>
    </source>
</evidence>
<feature type="region of interest" description="Disordered" evidence="1">
    <location>
        <begin position="382"/>
        <end position="455"/>
    </location>
</feature>
<protein>
    <recommendedName>
        <fullName evidence="2">Integrase catalytic domain-containing protein</fullName>
    </recommendedName>
</protein>
<proteinExistence type="predicted"/>
<dbReference type="GO" id="GO:0015074">
    <property type="term" value="P:DNA integration"/>
    <property type="evidence" value="ECO:0007669"/>
    <property type="project" value="InterPro"/>
</dbReference>
<dbReference type="InterPro" id="IPR050951">
    <property type="entry name" value="Retrovirus_Pol_polyprotein"/>
</dbReference>
<evidence type="ECO:0000256" key="1">
    <source>
        <dbReference type="SAM" id="MobiDB-lite"/>
    </source>
</evidence>
<feature type="compositionally biased region" description="Low complexity" evidence="1">
    <location>
        <begin position="389"/>
        <end position="400"/>
    </location>
</feature>
<dbReference type="SUPFAM" id="SSF56672">
    <property type="entry name" value="DNA/RNA polymerases"/>
    <property type="match status" value="1"/>
</dbReference>
<dbReference type="PANTHER" id="PTHR37984">
    <property type="entry name" value="PROTEIN CBG26694"/>
    <property type="match status" value="1"/>
</dbReference>
<feature type="compositionally biased region" description="Basic and acidic residues" evidence="1">
    <location>
        <begin position="439"/>
        <end position="448"/>
    </location>
</feature>
<dbReference type="InterPro" id="IPR001584">
    <property type="entry name" value="Integrase_cat-core"/>
</dbReference>
<dbReference type="PANTHER" id="PTHR37984:SF5">
    <property type="entry name" value="PROTEIN NYNRIN-LIKE"/>
    <property type="match status" value="1"/>
</dbReference>
<dbReference type="InterPro" id="IPR036397">
    <property type="entry name" value="RNaseH_sf"/>
</dbReference>
<feature type="domain" description="Integrase catalytic" evidence="2">
    <location>
        <begin position="252"/>
        <end position="370"/>
    </location>
</feature>
<dbReference type="InterPro" id="IPR056924">
    <property type="entry name" value="SH3_Tf2-1"/>
</dbReference>
<evidence type="ECO:0000313" key="3">
    <source>
        <dbReference type="EMBL" id="KAJ0391525.1"/>
    </source>
</evidence>
<dbReference type="PROSITE" id="PS50994">
    <property type="entry name" value="INTEGRASE"/>
    <property type="match status" value="1"/>
</dbReference>
<dbReference type="EMBL" id="JAKCXM010000987">
    <property type="protein sequence ID" value="KAJ0391525.1"/>
    <property type="molecule type" value="Genomic_DNA"/>
</dbReference>
<reference evidence="3" key="1">
    <citation type="submission" date="2021-12" db="EMBL/GenBank/DDBJ databases">
        <title>Prjna785345.</title>
        <authorList>
            <person name="Rujirawat T."/>
            <person name="Krajaejun T."/>
        </authorList>
    </citation>
    <scope>NUCLEOTIDE SEQUENCE</scope>
    <source>
        <strain evidence="3">Pi057C3</strain>
    </source>
</reference>
<dbReference type="AlphaFoldDB" id="A0AAD5Q553"/>
<dbReference type="InterPro" id="IPR043502">
    <property type="entry name" value="DNA/RNA_pol_sf"/>
</dbReference>
<gene>
    <name evidence="3" type="ORF">P43SY_012024</name>
</gene>
<dbReference type="Pfam" id="PF24626">
    <property type="entry name" value="SH3_Tf2-1"/>
    <property type="match status" value="1"/>
</dbReference>
<accession>A0AAD5Q553</accession>
<dbReference type="InterPro" id="IPR012337">
    <property type="entry name" value="RNaseH-like_sf"/>
</dbReference>